<keyword evidence="2" id="KW-0732">Signal</keyword>
<dbReference type="InterPro" id="IPR013783">
    <property type="entry name" value="Ig-like_fold"/>
</dbReference>
<accession>A0ABW9GG80</accession>
<gene>
    <name evidence="3" type="ORF">P5G46_04885</name>
</gene>
<feature type="chain" id="PRO_5045184658" evidence="2">
    <location>
        <begin position="40"/>
        <end position="365"/>
    </location>
</feature>
<keyword evidence="1" id="KW-0472">Membrane</keyword>
<keyword evidence="1" id="KW-0812">Transmembrane</keyword>
<name>A0ABW9GG80_9MICO</name>
<dbReference type="Gene3D" id="2.60.40.10">
    <property type="entry name" value="Immunoglobulins"/>
    <property type="match status" value="1"/>
</dbReference>
<evidence type="ECO:0000256" key="1">
    <source>
        <dbReference type="SAM" id="Phobius"/>
    </source>
</evidence>
<feature type="transmembrane region" description="Helical" evidence="1">
    <location>
        <begin position="304"/>
        <end position="326"/>
    </location>
</feature>
<sequence>MQIFRPAVRPNARLSATIASVVAGAVALGAMLASPPARAEEAAPIDEIGISAQPVNDDGPIRTRFDYQIGPGQSLEDGYNVSNRGTAAQTFSVFATDAFNTDEGAFSLLDTGVAPTDAGAWVSFSGEPSVQVTLQPGESTTIPFTMRVPDDATPGDHAGGLVASVQSPDGQVIVDRRLGTRLYVRVPGDLQPNLSIAGISASYTPNVNPFAGETTITYTVRNAGNVALSGDLKAEVRGLFGIPLAAPVQEELSEMLPGSTRTVTTTISGVGQWVYLNPLVTVYPRVDETAPNPGPLLSVSRDTVVFAVPWLLLGLILLALLVWGGLRLSRRRNDARAKEWMEYAEAEARRKAETERESVSAGSGA</sequence>
<keyword evidence="1" id="KW-1133">Transmembrane helix</keyword>
<evidence type="ECO:0000256" key="2">
    <source>
        <dbReference type="SAM" id="SignalP"/>
    </source>
</evidence>
<dbReference type="EMBL" id="JAROCE010000001">
    <property type="protein sequence ID" value="MFM2719832.1"/>
    <property type="molecule type" value="Genomic_DNA"/>
</dbReference>
<dbReference type="Proteomes" id="UP001630303">
    <property type="component" value="Unassembled WGS sequence"/>
</dbReference>
<protein>
    <submittedName>
        <fullName evidence="3">DUF916 domain-containing protein</fullName>
    </submittedName>
</protein>
<comment type="caution">
    <text evidence="3">The sequence shown here is derived from an EMBL/GenBank/DDBJ whole genome shotgun (WGS) entry which is preliminary data.</text>
</comment>
<keyword evidence="4" id="KW-1185">Reference proteome</keyword>
<dbReference type="RefSeq" id="WP_239275162.1">
    <property type="nucleotide sequence ID" value="NZ_JAROCE010000001.1"/>
</dbReference>
<reference evidence="3 4" key="1">
    <citation type="submission" date="2023-03" db="EMBL/GenBank/DDBJ databases">
        <title>MT1 and MT2 Draft Genomes of Novel Species.</title>
        <authorList>
            <person name="Venkateswaran K."/>
        </authorList>
    </citation>
    <scope>NUCLEOTIDE SEQUENCE [LARGE SCALE GENOMIC DNA]</scope>
    <source>
        <strain evidence="3 4">IF8SW-P5</strain>
    </source>
</reference>
<proteinExistence type="predicted"/>
<feature type="signal peptide" evidence="2">
    <location>
        <begin position="1"/>
        <end position="39"/>
    </location>
</feature>
<evidence type="ECO:0000313" key="4">
    <source>
        <dbReference type="Proteomes" id="UP001630303"/>
    </source>
</evidence>
<organism evidence="3 4">
    <name type="scientific">Microbacterium mcarthurae</name>
    <dbReference type="NCBI Taxonomy" id="3035918"/>
    <lineage>
        <taxon>Bacteria</taxon>
        <taxon>Bacillati</taxon>
        <taxon>Actinomycetota</taxon>
        <taxon>Actinomycetes</taxon>
        <taxon>Micrococcales</taxon>
        <taxon>Microbacteriaceae</taxon>
        <taxon>Microbacterium</taxon>
    </lineage>
</organism>
<evidence type="ECO:0000313" key="3">
    <source>
        <dbReference type="EMBL" id="MFM2719832.1"/>
    </source>
</evidence>